<proteinExistence type="predicted"/>
<dbReference type="GeneID" id="7797233"/>
<keyword evidence="1" id="KW-0175">Coiled coil</keyword>
<evidence type="ECO:0000313" key="3">
    <source>
        <dbReference type="Proteomes" id="UP000001747"/>
    </source>
</evidence>
<evidence type="ECO:0000256" key="1">
    <source>
        <dbReference type="SAM" id="Coils"/>
    </source>
</evidence>
<feature type="coiled-coil region" evidence="1">
    <location>
        <begin position="85"/>
        <end position="119"/>
    </location>
</feature>
<dbReference type="OrthoDB" id="387199at2157"/>
<dbReference type="Proteomes" id="UP000001747">
    <property type="component" value="Chromosome"/>
</dbReference>
<dbReference type="EMBL" id="CP001399">
    <property type="protein sequence ID" value="ACP34319.1"/>
    <property type="molecule type" value="Genomic_DNA"/>
</dbReference>
<reference evidence="2 3" key="1">
    <citation type="journal article" date="2009" name="Proc. Natl. Acad. Sci. U.S.A.">
        <title>Biogeography of the Sulfolobus islandicus pan-genome.</title>
        <authorList>
            <person name="Reno M.L."/>
            <person name="Held N.L."/>
            <person name="Fields C.J."/>
            <person name="Burke P.V."/>
            <person name="Whitaker R.J."/>
        </authorList>
    </citation>
    <scope>NUCLEOTIDE SEQUENCE [LARGE SCALE GENOMIC DNA]</scope>
    <source>
        <strain evidence="3">L.S.2.15 / Lassen #1</strain>
    </source>
</reference>
<dbReference type="RefSeq" id="WP_012712824.1">
    <property type="nucleotide sequence ID" value="NC_012589.1"/>
</dbReference>
<accession>C3MK21</accession>
<sequence>MNDKLTSELFFRVHSFVKEKYMSLSVRQKKIVKLALESIIVSLAEDKENFSKIAKELGIELVKDNLTLSPININININEAKAQAKSEVKLDISKLTELLNELESLLIAIQKNNFNAKQNVYTIPPARWKELNEKIDSLKKLMN</sequence>
<evidence type="ECO:0000313" key="2">
    <source>
        <dbReference type="EMBL" id="ACP34319.1"/>
    </source>
</evidence>
<gene>
    <name evidence="2" type="ordered locus">LS215_0164</name>
</gene>
<protein>
    <submittedName>
        <fullName evidence="2">Chromosome partition protein</fullName>
    </submittedName>
</protein>
<dbReference type="KEGG" id="sis:LS215_0164"/>
<name>C3MK21_SACI2</name>
<dbReference type="AlphaFoldDB" id="C3MK21"/>
<organism evidence="2 3">
    <name type="scientific">Saccharolobus islandicus (strain L.S.2.15 / Lassen #1)</name>
    <name type="common">Sulfolobus islandicus</name>
    <dbReference type="NCBI Taxonomy" id="429572"/>
    <lineage>
        <taxon>Archaea</taxon>
        <taxon>Thermoproteota</taxon>
        <taxon>Thermoprotei</taxon>
        <taxon>Sulfolobales</taxon>
        <taxon>Sulfolobaceae</taxon>
        <taxon>Saccharolobus</taxon>
    </lineage>
</organism>
<dbReference type="HOGENOM" id="CLU_1801782_0_0_2"/>